<keyword evidence="7" id="KW-1185">Reference proteome</keyword>
<dbReference type="InterPro" id="IPR039425">
    <property type="entry name" value="RNA_pol_sigma-70-like"/>
</dbReference>
<reference evidence="7" key="1">
    <citation type="journal article" date="2019" name="Int. J. Syst. Evol. Microbiol.">
        <title>The Global Catalogue of Microorganisms (GCM) 10K type strain sequencing project: providing services to taxonomists for standard genome sequencing and annotation.</title>
        <authorList>
            <consortium name="The Broad Institute Genomics Platform"/>
            <consortium name="The Broad Institute Genome Sequencing Center for Infectious Disease"/>
            <person name="Wu L."/>
            <person name="Ma J."/>
        </authorList>
    </citation>
    <scope>NUCLEOTIDE SEQUENCE [LARGE SCALE GENOMIC DNA]</scope>
    <source>
        <strain evidence="7">CCUG 57942</strain>
    </source>
</reference>
<dbReference type="EMBL" id="JBHUJB010000083">
    <property type="protein sequence ID" value="MFD2160529.1"/>
    <property type="molecule type" value="Genomic_DNA"/>
</dbReference>
<protein>
    <submittedName>
        <fullName evidence="6">Sigma-70 family RNA polymerase sigma factor</fullName>
    </submittedName>
</protein>
<evidence type="ECO:0000313" key="7">
    <source>
        <dbReference type="Proteomes" id="UP001597389"/>
    </source>
</evidence>
<dbReference type="Gene3D" id="1.10.10.10">
    <property type="entry name" value="Winged helix-like DNA-binding domain superfamily/Winged helix DNA-binding domain"/>
    <property type="match status" value="1"/>
</dbReference>
<dbReference type="PANTHER" id="PTHR43133:SF51">
    <property type="entry name" value="RNA POLYMERASE SIGMA FACTOR"/>
    <property type="match status" value="1"/>
</dbReference>
<keyword evidence="4" id="KW-0804">Transcription</keyword>
<proteinExistence type="inferred from homology"/>
<dbReference type="InterPro" id="IPR013325">
    <property type="entry name" value="RNA_pol_sigma_r2"/>
</dbReference>
<dbReference type="SUPFAM" id="SSF88946">
    <property type="entry name" value="Sigma2 domain of RNA polymerase sigma factors"/>
    <property type="match status" value="1"/>
</dbReference>
<dbReference type="PANTHER" id="PTHR43133">
    <property type="entry name" value="RNA POLYMERASE ECF-TYPE SIGMA FACTO"/>
    <property type="match status" value="1"/>
</dbReference>
<dbReference type="InterPro" id="IPR013324">
    <property type="entry name" value="RNA_pol_sigma_r3/r4-like"/>
</dbReference>
<accession>A0ABW4ZF75</accession>
<dbReference type="RefSeq" id="WP_377087972.1">
    <property type="nucleotide sequence ID" value="NZ_JBHSJL010000014.1"/>
</dbReference>
<evidence type="ECO:0000256" key="1">
    <source>
        <dbReference type="ARBA" id="ARBA00010641"/>
    </source>
</evidence>
<comment type="caution">
    <text evidence="6">The sequence shown here is derived from an EMBL/GenBank/DDBJ whole genome shotgun (WGS) entry which is preliminary data.</text>
</comment>
<evidence type="ECO:0000259" key="5">
    <source>
        <dbReference type="Pfam" id="PF04542"/>
    </source>
</evidence>
<evidence type="ECO:0000256" key="4">
    <source>
        <dbReference type="ARBA" id="ARBA00023163"/>
    </source>
</evidence>
<gene>
    <name evidence="6" type="ORF">ACFSW8_16615</name>
</gene>
<evidence type="ECO:0000256" key="3">
    <source>
        <dbReference type="ARBA" id="ARBA00023082"/>
    </source>
</evidence>
<evidence type="ECO:0000256" key="2">
    <source>
        <dbReference type="ARBA" id="ARBA00023015"/>
    </source>
</evidence>
<name>A0ABW4ZF75_9BACT</name>
<evidence type="ECO:0000313" key="6">
    <source>
        <dbReference type="EMBL" id="MFD2160529.1"/>
    </source>
</evidence>
<sequence length="178" mass="20298">MMETENEDAFVKLLVSHQDLIHAFVISLLPGCSESEDVVQLTNEVLWKKRHEFTIGTNFKAWSLRVARYQVMNFQRNAKRAPSVMFDEELCSLLHQEMEESEPTGGGKKLAMLNECLSLLQSKDQELVLHRYWKKSGLKAYAKASGRSEQAVRAALYRIRAALKKCIQNKTKHSLTGA</sequence>
<dbReference type="InterPro" id="IPR036388">
    <property type="entry name" value="WH-like_DNA-bd_sf"/>
</dbReference>
<dbReference type="InterPro" id="IPR014284">
    <property type="entry name" value="RNA_pol_sigma-70_dom"/>
</dbReference>
<dbReference type="InterPro" id="IPR007627">
    <property type="entry name" value="RNA_pol_sigma70_r2"/>
</dbReference>
<keyword evidence="2" id="KW-0805">Transcription regulation</keyword>
<dbReference type="SUPFAM" id="SSF88659">
    <property type="entry name" value="Sigma3 and sigma4 domains of RNA polymerase sigma factors"/>
    <property type="match status" value="1"/>
</dbReference>
<dbReference type="Pfam" id="PF04542">
    <property type="entry name" value="Sigma70_r2"/>
    <property type="match status" value="1"/>
</dbReference>
<dbReference type="Proteomes" id="UP001597389">
    <property type="component" value="Unassembled WGS sequence"/>
</dbReference>
<dbReference type="InterPro" id="IPR014331">
    <property type="entry name" value="RNA_pol_sigma70_ECF_RHOBA"/>
</dbReference>
<dbReference type="Gene3D" id="1.10.1740.10">
    <property type="match status" value="1"/>
</dbReference>
<comment type="similarity">
    <text evidence="1">Belongs to the sigma-70 factor family. ECF subfamily.</text>
</comment>
<dbReference type="NCBIfam" id="TIGR02989">
    <property type="entry name" value="Sig-70_gvs1"/>
    <property type="match status" value="1"/>
</dbReference>
<organism evidence="6 7">
    <name type="scientific">Rubritalea tangerina</name>
    <dbReference type="NCBI Taxonomy" id="430798"/>
    <lineage>
        <taxon>Bacteria</taxon>
        <taxon>Pseudomonadati</taxon>
        <taxon>Verrucomicrobiota</taxon>
        <taxon>Verrucomicrobiia</taxon>
        <taxon>Verrucomicrobiales</taxon>
        <taxon>Rubritaleaceae</taxon>
        <taxon>Rubritalea</taxon>
    </lineage>
</organism>
<dbReference type="NCBIfam" id="TIGR02937">
    <property type="entry name" value="sigma70-ECF"/>
    <property type="match status" value="1"/>
</dbReference>
<keyword evidence="3" id="KW-0731">Sigma factor</keyword>
<feature type="domain" description="RNA polymerase sigma-70 region 2" evidence="5">
    <location>
        <begin position="15"/>
        <end position="80"/>
    </location>
</feature>